<dbReference type="InterPro" id="IPR003961">
    <property type="entry name" value="FN3_dom"/>
</dbReference>
<keyword evidence="2" id="KW-0812">Transmembrane</keyword>
<dbReference type="GO" id="GO:0097311">
    <property type="term" value="C:bacterial biofilm matrix"/>
    <property type="evidence" value="ECO:0007669"/>
    <property type="project" value="InterPro"/>
</dbReference>
<proteinExistence type="predicted"/>
<evidence type="ECO:0000256" key="1">
    <source>
        <dbReference type="SAM" id="MobiDB-lite"/>
    </source>
</evidence>
<feature type="domain" description="Fibronectin type-III" evidence="3">
    <location>
        <begin position="241"/>
        <end position="313"/>
    </location>
</feature>
<evidence type="ECO:0000313" key="5">
    <source>
        <dbReference type="Proteomes" id="UP000587942"/>
    </source>
</evidence>
<protein>
    <submittedName>
        <fullName evidence="4">Amyloid fiber anchoring/assembly protein TapA</fullName>
    </submittedName>
</protein>
<gene>
    <name evidence="4" type="primary">tapA</name>
    <name evidence="4" type="ORF">GWK17_18565</name>
</gene>
<dbReference type="CDD" id="cd00063">
    <property type="entry name" value="FN3"/>
    <property type="match status" value="1"/>
</dbReference>
<reference evidence="4 5" key="1">
    <citation type="submission" date="2020-03" db="EMBL/GenBank/DDBJ databases">
        <authorList>
            <person name="Sun Q."/>
        </authorList>
    </citation>
    <scope>NUCLEOTIDE SEQUENCE [LARGE SCALE GENOMIC DNA]</scope>
    <source>
        <strain evidence="4 5">KACC 21451</strain>
    </source>
</reference>
<feature type="compositionally biased region" description="Polar residues" evidence="1">
    <location>
        <begin position="398"/>
        <end position="407"/>
    </location>
</feature>
<evidence type="ECO:0000259" key="3">
    <source>
        <dbReference type="SMART" id="SM00060"/>
    </source>
</evidence>
<evidence type="ECO:0000256" key="2">
    <source>
        <dbReference type="SAM" id="Phobius"/>
    </source>
</evidence>
<dbReference type="InterPro" id="IPR036116">
    <property type="entry name" value="FN3_sf"/>
</dbReference>
<dbReference type="RefSeq" id="WP_167833854.1">
    <property type="nucleotide sequence ID" value="NZ_JAAVUM010000016.1"/>
</dbReference>
<sequence length="418" mass="46799">MRKTITNFVLKLIHKRRAEWEGSIIRSSRLRKFKKRSKSISIAAQIIAIWYLFIFAGSYLTSYTGAYFNDIETIENFLGVADEFPGDPDEWDRSSLSFTNVGGFCTQEFKGKLYSELANVGDEDMEGPTTFYIYKKTQGSPNRNDPGELVHQGEVPPIKGKDSPNNKTILVFSPDLSTMTPGTYKFKADQRPGHSNPNNNQDMDREQETWGVEINVTQADIDACKATPPTQQEPPGDTQTLSEIDGLTETITSNSITLNWSNPIENFAHVMIYRNGQLHKDNVKANTLEDKELTPSTSYEYKIIVVDQSGGKSKGVSITVKTSEEIIVDNQPPEEVINPSASEQGSSGKVELSWTAPVDADFSHIRIYRNDLLIADKIKTNNYTDQVSEKNHSYRITTVDTSGNESSGVPVKVTWQKE</sequence>
<feature type="region of interest" description="Disordered" evidence="1">
    <location>
        <begin position="185"/>
        <end position="204"/>
    </location>
</feature>
<dbReference type="Proteomes" id="UP000587942">
    <property type="component" value="Unassembled WGS sequence"/>
</dbReference>
<dbReference type="SUPFAM" id="SSF49265">
    <property type="entry name" value="Fibronectin type III"/>
    <property type="match status" value="1"/>
</dbReference>
<feature type="region of interest" description="Disordered" evidence="1">
    <location>
        <begin position="398"/>
        <end position="418"/>
    </location>
</feature>
<feature type="domain" description="Fibronectin type-III" evidence="3">
    <location>
        <begin position="333"/>
        <end position="406"/>
    </location>
</feature>
<keyword evidence="2" id="KW-1133">Transmembrane helix</keyword>
<dbReference type="InterPro" id="IPR013783">
    <property type="entry name" value="Ig-like_fold"/>
</dbReference>
<organism evidence="4 5">
    <name type="scientific">Mesobacillus selenatarsenatis</name>
    <dbReference type="NCBI Taxonomy" id="388741"/>
    <lineage>
        <taxon>Bacteria</taxon>
        <taxon>Bacillati</taxon>
        <taxon>Bacillota</taxon>
        <taxon>Bacilli</taxon>
        <taxon>Bacillales</taxon>
        <taxon>Bacillaceae</taxon>
        <taxon>Mesobacillus</taxon>
    </lineage>
</organism>
<dbReference type="AlphaFoldDB" id="A0A846TT84"/>
<accession>A0A846TT84</accession>
<comment type="caution">
    <text evidence="4">The sequence shown here is derived from an EMBL/GenBank/DDBJ whole genome shotgun (WGS) entry which is preliminary data.</text>
</comment>
<dbReference type="NCBIfam" id="TIGR04087">
    <property type="entry name" value="YqxM_for_SipW"/>
    <property type="match status" value="1"/>
</dbReference>
<dbReference type="EMBL" id="JAAVUM010000016">
    <property type="protein sequence ID" value="NKE07455.1"/>
    <property type="molecule type" value="Genomic_DNA"/>
</dbReference>
<name>A0A846TT84_9BACI</name>
<feature type="transmembrane region" description="Helical" evidence="2">
    <location>
        <begin position="39"/>
        <end position="60"/>
    </location>
</feature>
<evidence type="ECO:0000313" key="4">
    <source>
        <dbReference type="EMBL" id="NKE07455.1"/>
    </source>
</evidence>
<dbReference type="Gene3D" id="2.60.40.10">
    <property type="entry name" value="Immunoglobulins"/>
    <property type="match status" value="2"/>
</dbReference>
<dbReference type="InterPro" id="IPR023848">
    <property type="entry name" value="TasA"/>
</dbReference>
<keyword evidence="2" id="KW-0472">Membrane</keyword>
<dbReference type="SMART" id="SM00060">
    <property type="entry name" value="FN3"/>
    <property type="match status" value="2"/>
</dbReference>